<name>A0ACB9BL97_CICIN</name>
<dbReference type="Proteomes" id="UP001055811">
    <property type="component" value="Linkage Group LG06"/>
</dbReference>
<proteinExistence type="predicted"/>
<accession>A0ACB9BL97</accession>
<organism evidence="1 2">
    <name type="scientific">Cichorium intybus</name>
    <name type="common">Chicory</name>
    <dbReference type="NCBI Taxonomy" id="13427"/>
    <lineage>
        <taxon>Eukaryota</taxon>
        <taxon>Viridiplantae</taxon>
        <taxon>Streptophyta</taxon>
        <taxon>Embryophyta</taxon>
        <taxon>Tracheophyta</taxon>
        <taxon>Spermatophyta</taxon>
        <taxon>Magnoliopsida</taxon>
        <taxon>eudicotyledons</taxon>
        <taxon>Gunneridae</taxon>
        <taxon>Pentapetalae</taxon>
        <taxon>asterids</taxon>
        <taxon>campanulids</taxon>
        <taxon>Asterales</taxon>
        <taxon>Asteraceae</taxon>
        <taxon>Cichorioideae</taxon>
        <taxon>Cichorieae</taxon>
        <taxon>Cichoriinae</taxon>
        <taxon>Cichorium</taxon>
    </lineage>
</organism>
<evidence type="ECO:0000313" key="1">
    <source>
        <dbReference type="EMBL" id="KAI3722803.1"/>
    </source>
</evidence>
<protein>
    <submittedName>
        <fullName evidence="1">Uncharacterized protein</fullName>
    </submittedName>
</protein>
<gene>
    <name evidence="1" type="ORF">L2E82_33903</name>
</gene>
<sequence>MRWAQFKASTKITNVPVMEPFKGRRPNPYIGFHSRSLSSKNFLNSLSLAFLHIVIEVVNAYSCIMQPYSHRICSSRLMCNSVSRRNDEIHSQRMYLSKLKHHTSCKLLFICSFFILTKCA</sequence>
<dbReference type="EMBL" id="CM042014">
    <property type="protein sequence ID" value="KAI3722803.1"/>
    <property type="molecule type" value="Genomic_DNA"/>
</dbReference>
<reference evidence="1 2" key="2">
    <citation type="journal article" date="2022" name="Mol. Ecol. Resour.">
        <title>The genomes of chicory, endive, great burdock and yacon provide insights into Asteraceae paleo-polyploidization history and plant inulin production.</title>
        <authorList>
            <person name="Fan W."/>
            <person name="Wang S."/>
            <person name="Wang H."/>
            <person name="Wang A."/>
            <person name="Jiang F."/>
            <person name="Liu H."/>
            <person name="Zhao H."/>
            <person name="Xu D."/>
            <person name="Zhang Y."/>
        </authorList>
    </citation>
    <scope>NUCLEOTIDE SEQUENCE [LARGE SCALE GENOMIC DNA]</scope>
    <source>
        <strain evidence="2">cv. Punajuju</strain>
        <tissue evidence="1">Leaves</tissue>
    </source>
</reference>
<comment type="caution">
    <text evidence="1">The sequence shown here is derived from an EMBL/GenBank/DDBJ whole genome shotgun (WGS) entry which is preliminary data.</text>
</comment>
<keyword evidence="2" id="KW-1185">Reference proteome</keyword>
<reference evidence="2" key="1">
    <citation type="journal article" date="2022" name="Mol. Ecol. Resour.">
        <title>The genomes of chicory, endive, great burdock and yacon provide insights into Asteraceae palaeo-polyploidization history and plant inulin production.</title>
        <authorList>
            <person name="Fan W."/>
            <person name="Wang S."/>
            <person name="Wang H."/>
            <person name="Wang A."/>
            <person name="Jiang F."/>
            <person name="Liu H."/>
            <person name="Zhao H."/>
            <person name="Xu D."/>
            <person name="Zhang Y."/>
        </authorList>
    </citation>
    <scope>NUCLEOTIDE SEQUENCE [LARGE SCALE GENOMIC DNA]</scope>
    <source>
        <strain evidence="2">cv. Punajuju</strain>
    </source>
</reference>
<evidence type="ECO:0000313" key="2">
    <source>
        <dbReference type="Proteomes" id="UP001055811"/>
    </source>
</evidence>